<dbReference type="EMBL" id="CP009335">
    <property type="protein sequence ID" value="AJG79028.1"/>
    <property type="molecule type" value="Genomic_DNA"/>
</dbReference>
<accession>A0A0B5P3D3</accession>
<name>A0A0B5P3D3_BACTU</name>
<dbReference type="Proteomes" id="UP000031876">
    <property type="component" value="Chromosome"/>
</dbReference>
<evidence type="ECO:0000313" key="2">
    <source>
        <dbReference type="EMBL" id="QKH27768.1"/>
    </source>
</evidence>
<gene>
    <name evidence="1" type="ORF">BF38_4196</name>
    <name evidence="2" type="ORF">FOC89_28725</name>
</gene>
<evidence type="ECO:0000313" key="3">
    <source>
        <dbReference type="Proteomes" id="UP000031876"/>
    </source>
</evidence>
<reference evidence="2 4" key="2">
    <citation type="submission" date="2020-05" db="EMBL/GenBank/DDBJ databases">
        <title>FDA dAtabase for Regulatory Grade micrObial Sequences (FDA-ARGOS): Supporting development and validation of Infectious Disease Dx tests.</title>
        <authorList>
            <person name="Nelson B."/>
            <person name="Plummer A."/>
            <person name="Tallon L."/>
            <person name="Sadzewicz L."/>
            <person name="Zhao X."/>
            <person name="Vavikolanu K."/>
            <person name="Mehta A."/>
            <person name="Aluvathingal J."/>
            <person name="Nadendla S."/>
            <person name="Myers T."/>
            <person name="Yan Y."/>
            <person name="Sichtig H."/>
        </authorList>
    </citation>
    <scope>NUCLEOTIDE SEQUENCE [LARGE SCALE GENOMIC DNA]</scope>
    <source>
        <strain evidence="2 4">FDAARGOS_795</strain>
    </source>
</reference>
<evidence type="ECO:0000313" key="1">
    <source>
        <dbReference type="EMBL" id="AJG79028.1"/>
    </source>
</evidence>
<organism evidence="2 4">
    <name type="scientific">Bacillus thuringiensis</name>
    <dbReference type="NCBI Taxonomy" id="1428"/>
    <lineage>
        <taxon>Bacteria</taxon>
        <taxon>Bacillati</taxon>
        <taxon>Bacillota</taxon>
        <taxon>Bacilli</taxon>
        <taxon>Bacillales</taxon>
        <taxon>Bacillaceae</taxon>
        <taxon>Bacillus</taxon>
        <taxon>Bacillus cereus group</taxon>
    </lineage>
</organism>
<evidence type="ECO:0000313" key="4">
    <source>
        <dbReference type="Proteomes" id="UP000501107"/>
    </source>
</evidence>
<protein>
    <submittedName>
        <fullName evidence="2">Uncharacterized protein</fullName>
    </submittedName>
</protein>
<reference evidence="1 3" key="1">
    <citation type="journal article" date="2015" name="Genome Announc.">
        <title>Complete genome sequences for 35 biothreat assay-relevant bacillus species.</title>
        <authorList>
            <person name="Johnson S.L."/>
            <person name="Daligault H.E."/>
            <person name="Davenport K.W."/>
            <person name="Jaissle J."/>
            <person name="Frey K.G."/>
            <person name="Ladner J.T."/>
            <person name="Broomall S.M."/>
            <person name="Bishop-Lilly K.A."/>
            <person name="Bruce D.C."/>
            <person name="Gibbons H.S."/>
            <person name="Coyne S.R."/>
            <person name="Lo C.C."/>
            <person name="Meincke L."/>
            <person name="Munk A.C."/>
            <person name="Koroleva G.I."/>
            <person name="Rosenzweig C.N."/>
            <person name="Palacios G.F."/>
            <person name="Redden C.L."/>
            <person name="Minogue T.D."/>
            <person name="Chain P.S."/>
        </authorList>
    </citation>
    <scope>NUCLEOTIDE SEQUENCE [LARGE SCALE GENOMIC DNA]</scope>
    <source>
        <strain evidence="1 3">HD1011</strain>
    </source>
</reference>
<dbReference type="Proteomes" id="UP000501107">
    <property type="component" value="Chromosome"/>
</dbReference>
<dbReference type="KEGG" id="btw:BF38_4196"/>
<proteinExistence type="predicted"/>
<sequence length="185" mass="21433">MALSQFINEEKYGSHARSTNGMIERFMKMNWYSNIGKQNVEAEKKIDQFMRALHISEYEMKWISRNQLSETIERISFKDNHLWGTLAEVPDQLKEKIISVGNEKLLIDVVDKVPEAIFHGVYKEAFKHFGEEKVVNFLVGHAMYISTVACAAELTEEKNVFLPIVELLELGHIPIGPERKNFYLL</sequence>
<dbReference type="AlphaFoldDB" id="A0A0B5P3D3"/>
<dbReference type="RefSeq" id="WP_001218550.1">
    <property type="nucleotide sequence ID" value="NZ_CP009335.1"/>
</dbReference>
<dbReference type="EMBL" id="CP053980">
    <property type="protein sequence ID" value="QKH27768.1"/>
    <property type="molecule type" value="Genomic_DNA"/>
</dbReference>